<proteinExistence type="predicted"/>
<dbReference type="EMBL" id="JBIGHV010000001">
    <property type="protein sequence ID" value="MFG6428696.1"/>
    <property type="molecule type" value="Genomic_DNA"/>
</dbReference>
<evidence type="ECO:0000256" key="1">
    <source>
        <dbReference type="SAM" id="Phobius"/>
    </source>
</evidence>
<keyword evidence="1" id="KW-1133">Transmembrane helix</keyword>
<accession>A0ABW7EWV9</accession>
<keyword evidence="1" id="KW-0812">Transmembrane</keyword>
<keyword evidence="1" id="KW-0472">Membrane</keyword>
<gene>
    <name evidence="2" type="ORF">ACG00Y_02160</name>
</gene>
<dbReference type="Proteomes" id="UP001606210">
    <property type="component" value="Unassembled WGS sequence"/>
</dbReference>
<evidence type="ECO:0008006" key="4">
    <source>
        <dbReference type="Google" id="ProtNLM"/>
    </source>
</evidence>
<feature type="transmembrane region" description="Helical" evidence="1">
    <location>
        <begin position="20"/>
        <end position="39"/>
    </location>
</feature>
<keyword evidence="3" id="KW-1185">Reference proteome</keyword>
<organism evidence="2 3">
    <name type="scientific">Pelomonas parva</name>
    <dbReference type="NCBI Taxonomy" id="3299032"/>
    <lineage>
        <taxon>Bacteria</taxon>
        <taxon>Pseudomonadati</taxon>
        <taxon>Pseudomonadota</taxon>
        <taxon>Betaproteobacteria</taxon>
        <taxon>Burkholderiales</taxon>
        <taxon>Sphaerotilaceae</taxon>
        <taxon>Roseateles</taxon>
    </lineage>
</organism>
<dbReference type="RefSeq" id="WP_394475626.1">
    <property type="nucleotide sequence ID" value="NZ_JBIGHV010000001.1"/>
</dbReference>
<evidence type="ECO:0000313" key="3">
    <source>
        <dbReference type="Proteomes" id="UP001606210"/>
    </source>
</evidence>
<protein>
    <recommendedName>
        <fullName evidence="4">Bacteriocin</fullName>
    </recommendedName>
</protein>
<feature type="transmembrane region" description="Helical" evidence="1">
    <location>
        <begin position="46"/>
        <end position="70"/>
    </location>
</feature>
<reference evidence="2 3" key="1">
    <citation type="submission" date="2024-08" db="EMBL/GenBank/DDBJ databases">
        <authorList>
            <person name="Lu H."/>
        </authorList>
    </citation>
    <scope>NUCLEOTIDE SEQUENCE [LARGE SCALE GENOMIC DNA]</scope>
    <source>
        <strain evidence="2 3">LYH14W</strain>
    </source>
</reference>
<comment type="caution">
    <text evidence="2">The sequence shown here is derived from an EMBL/GenBank/DDBJ whole genome shotgun (WGS) entry which is preliminary data.</text>
</comment>
<sequence>MKVLSINEAEEVSGGNYGQAVGTAGLILGGAQLGAYLAGARAGATLGAAAGPVGAVVGGVIGASAAYFYYQYA</sequence>
<name>A0ABW7EWV9_9BURK</name>
<evidence type="ECO:0000313" key="2">
    <source>
        <dbReference type="EMBL" id="MFG6428696.1"/>
    </source>
</evidence>